<accession>A0A0C2MGN3</accession>
<keyword evidence="2" id="KW-1185">Reference proteome</keyword>
<protein>
    <submittedName>
        <fullName evidence="1">Uncharacterized protein</fullName>
    </submittedName>
</protein>
<comment type="caution">
    <text evidence="1">The sequence shown here is derived from an EMBL/GenBank/DDBJ whole genome shotgun (WGS) entry which is preliminary data.</text>
</comment>
<dbReference type="AlphaFoldDB" id="A0A0C2MGN3"/>
<sequence length="134" mass="14999">MTKSGSIKHICAKHSFAKTSCFASAYSLEELRKLCEAGARLSNIRRGANFYEKKMLIYNKKPIELRNMARTPWVGYRRSQEESPLTLCDRGNEFIPSVSRGSTSSKACASNEEAKSVSPLRAVLIYVCHATTYP</sequence>
<evidence type="ECO:0000313" key="1">
    <source>
        <dbReference type="EMBL" id="KII66341.1"/>
    </source>
</evidence>
<dbReference type="EMBL" id="JWZT01003552">
    <property type="protein sequence ID" value="KII66341.1"/>
    <property type="molecule type" value="Genomic_DNA"/>
</dbReference>
<gene>
    <name evidence="1" type="ORF">RF11_14233</name>
</gene>
<evidence type="ECO:0000313" key="2">
    <source>
        <dbReference type="Proteomes" id="UP000031668"/>
    </source>
</evidence>
<name>A0A0C2MGN3_THEKT</name>
<proteinExistence type="predicted"/>
<reference evidence="1 2" key="1">
    <citation type="journal article" date="2014" name="Genome Biol. Evol.">
        <title>The genome of the myxosporean Thelohanellus kitauei shows adaptations to nutrient acquisition within its fish host.</title>
        <authorList>
            <person name="Yang Y."/>
            <person name="Xiong J."/>
            <person name="Zhou Z."/>
            <person name="Huo F."/>
            <person name="Miao W."/>
            <person name="Ran C."/>
            <person name="Liu Y."/>
            <person name="Zhang J."/>
            <person name="Feng J."/>
            <person name="Wang M."/>
            <person name="Wang M."/>
            <person name="Wang L."/>
            <person name="Yao B."/>
        </authorList>
    </citation>
    <scope>NUCLEOTIDE SEQUENCE [LARGE SCALE GENOMIC DNA]</scope>
    <source>
        <strain evidence="1">Wuqing</strain>
    </source>
</reference>
<dbReference type="Proteomes" id="UP000031668">
    <property type="component" value="Unassembled WGS sequence"/>
</dbReference>
<organism evidence="1 2">
    <name type="scientific">Thelohanellus kitauei</name>
    <name type="common">Myxosporean</name>
    <dbReference type="NCBI Taxonomy" id="669202"/>
    <lineage>
        <taxon>Eukaryota</taxon>
        <taxon>Metazoa</taxon>
        <taxon>Cnidaria</taxon>
        <taxon>Myxozoa</taxon>
        <taxon>Myxosporea</taxon>
        <taxon>Bivalvulida</taxon>
        <taxon>Platysporina</taxon>
        <taxon>Myxobolidae</taxon>
        <taxon>Thelohanellus</taxon>
    </lineage>
</organism>